<accession>A0A645GSF6</accession>
<dbReference type="AlphaFoldDB" id="A0A645GSF6"/>
<organism evidence="1">
    <name type="scientific">bioreactor metagenome</name>
    <dbReference type="NCBI Taxonomy" id="1076179"/>
    <lineage>
        <taxon>unclassified sequences</taxon>
        <taxon>metagenomes</taxon>
        <taxon>ecological metagenomes</taxon>
    </lineage>
</organism>
<reference evidence="1" key="1">
    <citation type="submission" date="2019-08" db="EMBL/GenBank/DDBJ databases">
        <authorList>
            <person name="Kucharzyk K."/>
            <person name="Murdoch R.W."/>
            <person name="Higgins S."/>
            <person name="Loffler F."/>
        </authorList>
    </citation>
    <scope>NUCLEOTIDE SEQUENCE</scope>
</reference>
<comment type="caution">
    <text evidence="1">The sequence shown here is derived from an EMBL/GenBank/DDBJ whole genome shotgun (WGS) entry which is preliminary data.</text>
</comment>
<proteinExistence type="predicted"/>
<evidence type="ECO:0000313" key="1">
    <source>
        <dbReference type="EMBL" id="MPN29146.1"/>
    </source>
</evidence>
<name>A0A645GSF6_9ZZZZ</name>
<protein>
    <submittedName>
        <fullName evidence="1">Uncharacterized protein</fullName>
    </submittedName>
</protein>
<dbReference type="EMBL" id="VSSQ01079703">
    <property type="protein sequence ID" value="MPN29146.1"/>
    <property type="molecule type" value="Genomic_DNA"/>
</dbReference>
<sequence>MVDNAVHVANEALLASQDIHVFPLLFLLEPFSSFLLNSTKKRIPRFINGHKKRNFDLHKQKTAHSGGF</sequence>
<gene>
    <name evidence="1" type="ORF">SDC9_176597</name>
</gene>